<evidence type="ECO:0000313" key="2">
    <source>
        <dbReference type="EMBL" id="ODN42792.1"/>
    </source>
</evidence>
<evidence type="ECO:0000313" key="3">
    <source>
        <dbReference type="Proteomes" id="UP000094329"/>
    </source>
</evidence>
<name>A0ABX3A1Q9_9GAMM</name>
<comment type="caution">
    <text evidence="2">The sequence shown here is derived from an EMBL/GenBank/DDBJ whole genome shotgun (WGS) entry which is preliminary data.</text>
</comment>
<protein>
    <submittedName>
        <fullName evidence="2">Uncharacterized protein</fullName>
    </submittedName>
</protein>
<reference evidence="2 3" key="1">
    <citation type="submission" date="2016-08" db="EMBL/GenBank/DDBJ databases">
        <title>Draft genome sequence of Candidatus Piscirickettsia litoralis, from seawater.</title>
        <authorList>
            <person name="Wan X."/>
            <person name="Lee A.J."/>
            <person name="Hou S."/>
            <person name="Donachie S.P."/>
        </authorList>
    </citation>
    <scope>NUCLEOTIDE SEQUENCE [LARGE SCALE GENOMIC DNA]</scope>
    <source>
        <strain evidence="2 3">Y2</strain>
    </source>
</reference>
<keyword evidence="3" id="KW-1185">Reference proteome</keyword>
<gene>
    <name evidence="2" type="ORF">BGC07_07490</name>
</gene>
<accession>A0ABX3A1Q9</accession>
<proteinExistence type="predicted"/>
<sequence>MDNQSSPPRSPAWQELLGKASQVKALYENQEVVKAALYSEMLVNKLKNVNLFDYFEEELRDLVMVYVDSIFHKNQLEQEGRLNTRAYFKAQAICEQSPLGFIRGMNEGDLIGEPGQFKNTTSSVVDVPTQEEKPVMAAKKTKVETEAIADEQATSTDNSNTISFSGSFC</sequence>
<feature type="compositionally biased region" description="Polar residues" evidence="1">
    <location>
        <begin position="152"/>
        <end position="169"/>
    </location>
</feature>
<evidence type="ECO:0000256" key="1">
    <source>
        <dbReference type="SAM" id="MobiDB-lite"/>
    </source>
</evidence>
<dbReference type="EMBL" id="MDTU01000001">
    <property type="protein sequence ID" value="ODN42792.1"/>
    <property type="molecule type" value="Genomic_DNA"/>
</dbReference>
<feature type="region of interest" description="Disordered" evidence="1">
    <location>
        <begin position="149"/>
        <end position="169"/>
    </location>
</feature>
<dbReference type="Proteomes" id="UP000094329">
    <property type="component" value="Unassembled WGS sequence"/>
</dbReference>
<dbReference type="RefSeq" id="WP_069312590.1">
    <property type="nucleotide sequence ID" value="NZ_MDTU01000001.1"/>
</dbReference>
<organism evidence="2 3">
    <name type="scientific">Piscirickettsia litoralis</name>
    <dbReference type="NCBI Taxonomy" id="1891921"/>
    <lineage>
        <taxon>Bacteria</taxon>
        <taxon>Pseudomonadati</taxon>
        <taxon>Pseudomonadota</taxon>
        <taxon>Gammaproteobacteria</taxon>
        <taxon>Thiotrichales</taxon>
        <taxon>Piscirickettsiaceae</taxon>
        <taxon>Piscirickettsia</taxon>
    </lineage>
</organism>